<dbReference type="Pfam" id="PF03328">
    <property type="entry name" value="HpcH_HpaI"/>
    <property type="match status" value="1"/>
</dbReference>
<feature type="domain" description="HpcH/HpaI aldolase/citrate lyase" evidence="4">
    <location>
        <begin position="25"/>
        <end position="212"/>
    </location>
</feature>
<dbReference type="RefSeq" id="WP_368498808.1">
    <property type="nucleotide sequence ID" value="NZ_CP162511.1"/>
</dbReference>
<gene>
    <name evidence="5" type="ORF">ABFY20_04830</name>
</gene>
<sequence>MIGSGRRTSLFRTALARPSGPPLGTWSKIPAQETIELLALAGFDFVVIDLEHSAMSAESASRQIGVALLAGMSPIVRVPSLAGGLVQRMLDAGAEGIMLPHVDSAEEARAAAAAVRFPPAGTRGVGSTSRAGAWGAVPREEYLRFGDEVVLIAQIESAAAARAAGEIAAVAGVDALLVGAADLSVSEGLPESDPHVVQLIAGAVEASHARGVPVGNAGGATTDAVRASIDAGFDFTMLSNDASLLGGAATAAVRAARSVTATIQENA</sequence>
<evidence type="ECO:0000256" key="3">
    <source>
        <dbReference type="ARBA" id="ARBA00023239"/>
    </source>
</evidence>
<evidence type="ECO:0000256" key="1">
    <source>
        <dbReference type="ARBA" id="ARBA00005568"/>
    </source>
</evidence>
<evidence type="ECO:0000313" key="5">
    <source>
        <dbReference type="EMBL" id="XDI06425.1"/>
    </source>
</evidence>
<dbReference type="GO" id="GO:0016832">
    <property type="term" value="F:aldehyde-lyase activity"/>
    <property type="evidence" value="ECO:0007669"/>
    <property type="project" value="TreeGrafter"/>
</dbReference>
<dbReference type="InterPro" id="IPR005000">
    <property type="entry name" value="Aldolase/citrate-lyase_domain"/>
</dbReference>
<evidence type="ECO:0000256" key="2">
    <source>
        <dbReference type="ARBA" id="ARBA00022723"/>
    </source>
</evidence>
<dbReference type="InterPro" id="IPR050251">
    <property type="entry name" value="HpcH-HpaI_aldolase"/>
</dbReference>
<accession>A0AB39BK03</accession>
<keyword evidence="3 5" id="KW-0456">Lyase</keyword>
<dbReference type="PANTHER" id="PTHR30502:SF0">
    <property type="entry name" value="PHOSPHOENOLPYRUVATE CARBOXYLASE FAMILY PROTEIN"/>
    <property type="match status" value="1"/>
</dbReference>
<comment type="similarity">
    <text evidence="1">Belongs to the HpcH/HpaI aldolase family.</text>
</comment>
<proteinExistence type="inferred from homology"/>
<name>A0AB39BK03_9MICO</name>
<dbReference type="EMBL" id="CP162511">
    <property type="protein sequence ID" value="XDI06425.1"/>
    <property type="molecule type" value="Genomic_DNA"/>
</dbReference>
<evidence type="ECO:0000259" key="4">
    <source>
        <dbReference type="Pfam" id="PF03328"/>
    </source>
</evidence>
<reference evidence="5" key="1">
    <citation type="submission" date="2024-05" db="EMBL/GenBank/DDBJ databases">
        <title>Herbiconiux sp. A18JL235.</title>
        <authorList>
            <person name="Zhang G."/>
        </authorList>
    </citation>
    <scope>NUCLEOTIDE SEQUENCE</scope>
    <source>
        <strain evidence="5">A18JL235</strain>
    </source>
</reference>
<dbReference type="AlphaFoldDB" id="A0AB39BK03"/>
<keyword evidence="2" id="KW-0479">Metal-binding</keyword>
<dbReference type="SUPFAM" id="SSF51621">
    <property type="entry name" value="Phosphoenolpyruvate/pyruvate domain"/>
    <property type="match status" value="1"/>
</dbReference>
<dbReference type="InterPro" id="IPR040442">
    <property type="entry name" value="Pyrv_kinase-like_dom_sf"/>
</dbReference>
<dbReference type="GO" id="GO:0005737">
    <property type="term" value="C:cytoplasm"/>
    <property type="evidence" value="ECO:0007669"/>
    <property type="project" value="TreeGrafter"/>
</dbReference>
<protein>
    <submittedName>
        <fullName evidence="5">HpcH/HpaI aldolase/citrate lyase family protein</fullName>
    </submittedName>
</protein>
<dbReference type="GO" id="GO:0046872">
    <property type="term" value="F:metal ion binding"/>
    <property type="evidence" value="ECO:0007669"/>
    <property type="project" value="UniProtKB-KW"/>
</dbReference>
<organism evidence="5">
    <name type="scientific">Herbiconiux sp. A18JL235</name>
    <dbReference type="NCBI Taxonomy" id="3152363"/>
    <lineage>
        <taxon>Bacteria</taxon>
        <taxon>Bacillati</taxon>
        <taxon>Actinomycetota</taxon>
        <taxon>Actinomycetes</taxon>
        <taxon>Micrococcales</taxon>
        <taxon>Microbacteriaceae</taxon>
        <taxon>Herbiconiux</taxon>
    </lineage>
</organism>
<dbReference type="PANTHER" id="PTHR30502">
    <property type="entry name" value="2-KETO-3-DEOXY-L-RHAMNONATE ALDOLASE"/>
    <property type="match status" value="1"/>
</dbReference>
<dbReference type="Gene3D" id="3.20.20.60">
    <property type="entry name" value="Phosphoenolpyruvate-binding domains"/>
    <property type="match status" value="1"/>
</dbReference>
<dbReference type="InterPro" id="IPR015813">
    <property type="entry name" value="Pyrv/PenolPyrv_kinase-like_dom"/>
</dbReference>